<dbReference type="SMART" id="SM00343">
    <property type="entry name" value="ZnF_C2HC"/>
    <property type="match status" value="2"/>
</dbReference>
<comment type="caution">
    <text evidence="3">The sequence shown here is derived from an EMBL/GenBank/DDBJ whole genome shotgun (WGS) entry which is preliminary data.</text>
</comment>
<dbReference type="InterPro" id="IPR042509">
    <property type="entry name" value="ZCCHC3"/>
</dbReference>
<name>A0A9Q1HGZ9_HOLLE</name>
<dbReference type="InterPro" id="IPR001878">
    <property type="entry name" value="Znf_CCHC"/>
</dbReference>
<organism evidence="3 4">
    <name type="scientific">Holothuria leucospilota</name>
    <name type="common">Black long sea cucumber</name>
    <name type="synonym">Mertensiothuria leucospilota</name>
    <dbReference type="NCBI Taxonomy" id="206669"/>
    <lineage>
        <taxon>Eukaryota</taxon>
        <taxon>Metazoa</taxon>
        <taxon>Echinodermata</taxon>
        <taxon>Eleutherozoa</taxon>
        <taxon>Echinozoa</taxon>
        <taxon>Holothuroidea</taxon>
        <taxon>Aspidochirotacea</taxon>
        <taxon>Aspidochirotida</taxon>
        <taxon>Holothuriidae</taxon>
        <taxon>Holothuria</taxon>
    </lineage>
</organism>
<dbReference type="AlphaFoldDB" id="A0A9Q1HGZ9"/>
<gene>
    <name evidence="3" type="ORF">HOLleu_02343</name>
</gene>
<reference evidence="3" key="1">
    <citation type="submission" date="2021-10" db="EMBL/GenBank/DDBJ databases">
        <title>Tropical sea cucumber genome reveals ecological adaptation and Cuvierian tubules defense mechanism.</title>
        <authorList>
            <person name="Chen T."/>
        </authorList>
    </citation>
    <scope>NUCLEOTIDE SEQUENCE</scope>
    <source>
        <strain evidence="3">Nanhai2018</strain>
        <tissue evidence="3">Muscle</tissue>
    </source>
</reference>
<dbReference type="PANTHER" id="PTHR22639:SF3">
    <property type="entry name" value="ZINC FINGER CCHC DOMAIN-CONTAINING PROTEIN 3"/>
    <property type="match status" value="1"/>
</dbReference>
<feature type="domain" description="CCHC-type" evidence="2">
    <location>
        <begin position="60"/>
        <end position="75"/>
    </location>
</feature>
<keyword evidence="1" id="KW-0479">Metal-binding</keyword>
<dbReference type="SUPFAM" id="SSF57756">
    <property type="entry name" value="Retrovirus zinc finger-like domains"/>
    <property type="match status" value="1"/>
</dbReference>
<protein>
    <recommendedName>
        <fullName evidence="2">CCHC-type domain-containing protein</fullName>
    </recommendedName>
</protein>
<dbReference type="PROSITE" id="PS50158">
    <property type="entry name" value="ZF_CCHC"/>
    <property type="match status" value="1"/>
</dbReference>
<dbReference type="GO" id="GO:0002218">
    <property type="term" value="P:activation of innate immune response"/>
    <property type="evidence" value="ECO:0007669"/>
    <property type="project" value="InterPro"/>
</dbReference>
<dbReference type="Gene3D" id="4.10.60.10">
    <property type="entry name" value="Zinc finger, CCHC-type"/>
    <property type="match status" value="1"/>
</dbReference>
<evidence type="ECO:0000259" key="2">
    <source>
        <dbReference type="PROSITE" id="PS50158"/>
    </source>
</evidence>
<dbReference type="Proteomes" id="UP001152320">
    <property type="component" value="Chromosome 1"/>
</dbReference>
<evidence type="ECO:0000313" key="3">
    <source>
        <dbReference type="EMBL" id="KAJ8049557.1"/>
    </source>
</evidence>
<keyword evidence="1" id="KW-0862">Zinc</keyword>
<accession>A0A9Q1HGZ9</accession>
<keyword evidence="4" id="KW-1185">Reference proteome</keyword>
<keyword evidence="1" id="KW-0863">Zinc-finger</keyword>
<evidence type="ECO:0000313" key="4">
    <source>
        <dbReference type="Proteomes" id="UP001152320"/>
    </source>
</evidence>
<dbReference type="OrthoDB" id="10022108at2759"/>
<dbReference type="EMBL" id="JAIZAY010000001">
    <property type="protein sequence ID" value="KAJ8049557.1"/>
    <property type="molecule type" value="Genomic_DNA"/>
</dbReference>
<dbReference type="PANTHER" id="PTHR22639">
    <property type="entry name" value="GAG-RELATED PROTEIN"/>
    <property type="match status" value="1"/>
</dbReference>
<sequence>MRTTREGKKYGDGHAFTSYCVPSQFAMSNFQGHNRFNVRGRCGRCLQVGHDKAECPNEVRCNLCGEEGHVSGACPTSYSAHASADVEQAELCFMRTTREGKKYGDGHAFTSYCVPSQFAMSNF</sequence>
<dbReference type="GO" id="GO:0003723">
    <property type="term" value="F:RNA binding"/>
    <property type="evidence" value="ECO:0007669"/>
    <property type="project" value="InterPro"/>
</dbReference>
<proteinExistence type="predicted"/>
<dbReference type="InterPro" id="IPR036875">
    <property type="entry name" value="Znf_CCHC_sf"/>
</dbReference>
<dbReference type="GO" id="GO:0008270">
    <property type="term" value="F:zinc ion binding"/>
    <property type="evidence" value="ECO:0007669"/>
    <property type="project" value="UniProtKB-KW"/>
</dbReference>
<evidence type="ECO:0000256" key="1">
    <source>
        <dbReference type="PROSITE-ProRule" id="PRU00047"/>
    </source>
</evidence>
<dbReference type="GO" id="GO:0003690">
    <property type="term" value="F:double-stranded DNA binding"/>
    <property type="evidence" value="ECO:0007669"/>
    <property type="project" value="InterPro"/>
</dbReference>